<organism evidence="3">
    <name type="scientific">Caenorhabditis remanei</name>
    <name type="common">Caenorhabditis vulgaris</name>
    <dbReference type="NCBI Taxonomy" id="31234"/>
    <lineage>
        <taxon>Eukaryota</taxon>
        <taxon>Metazoa</taxon>
        <taxon>Ecdysozoa</taxon>
        <taxon>Nematoda</taxon>
        <taxon>Chromadorea</taxon>
        <taxon>Rhabditida</taxon>
        <taxon>Rhabditina</taxon>
        <taxon>Rhabditomorpha</taxon>
        <taxon>Rhabditoidea</taxon>
        <taxon>Rhabditidae</taxon>
        <taxon>Peloderinae</taxon>
        <taxon>Caenorhabditis</taxon>
    </lineage>
</organism>
<proteinExistence type="predicted"/>
<evidence type="ECO:0000256" key="1">
    <source>
        <dbReference type="SAM" id="MobiDB-lite"/>
    </source>
</evidence>
<gene>
    <name evidence="2" type="ORF">CRE_13746</name>
</gene>
<evidence type="ECO:0000313" key="3">
    <source>
        <dbReference type="Proteomes" id="UP000008281"/>
    </source>
</evidence>
<protein>
    <submittedName>
        <fullName evidence="2">Uncharacterized protein</fullName>
    </submittedName>
</protein>
<feature type="region of interest" description="Disordered" evidence="1">
    <location>
        <begin position="1"/>
        <end position="28"/>
    </location>
</feature>
<name>E3NH62_CAERE</name>
<dbReference type="eggNOG" id="ENOG502TJMD">
    <property type="taxonomic scope" value="Eukaryota"/>
</dbReference>
<dbReference type="Proteomes" id="UP000008281">
    <property type="component" value="Unassembled WGS sequence"/>
</dbReference>
<evidence type="ECO:0000313" key="2">
    <source>
        <dbReference type="EMBL" id="EFO97622.1"/>
    </source>
</evidence>
<dbReference type="EMBL" id="DS268668">
    <property type="protein sequence ID" value="EFO97622.1"/>
    <property type="molecule type" value="Genomic_DNA"/>
</dbReference>
<dbReference type="OMA" id="RITIGEW"/>
<feature type="compositionally biased region" description="Low complexity" evidence="1">
    <location>
        <begin position="450"/>
        <end position="459"/>
    </location>
</feature>
<feature type="compositionally biased region" description="Basic and acidic residues" evidence="1">
    <location>
        <begin position="363"/>
        <end position="375"/>
    </location>
</feature>
<sequence length="899" mass="102933">MLPHLRHGADQNRRPRQPMLPRQHPPPRLENVYIQDYTVEQYFQGHSLPFTIDDIYRFATLEEDWPLDELPDDVEDRGGLRLAVWRETRPTPHTHWEQIALRLPIITQAHGAREYFVRNARVQNELRVGERTRRCPECGSQLGGFPMPDHVYQECPFSPLRNMDRLEFMASNLIAYCNACNSRSASHESCLRNVCRGCTDSNHTLAQDLCSWHVGSHAGYQEQLHNVEELRVRRLEHIEQLYRDPRQPLLYFSYLDEPPFAANRRIRARVDIHGWGPLLEYPERFEQPINRANYGNQFEGKRTEYPSLVPPEYDNNPQVPIPRFNQIDRDYLNRVADAVTALRRDHEAYNHIEVPQLPPSGGRPDEEHQRAEDGHQAPMPLVEPAPAQRPLRAREPAPPVAQLPAPAPVMIPPQKLRLEDGTIIVPETAGNQAPEPRERHGRIGGDNQRPRAQPEQQRPIEARPINRPLPPQAEARRQIAPVINVTDQVPNAPIVPPVERSMPAARSPTTNGTTAQRPQTWNATALPESRQDPTAPLNAHNTALTSAEQIEYNREAALSQRVRSMCGQPILIGQQAVRQHAQLRAFDYLMIQDTPTSHPAIVLRIQTMQYVLTGSEDYRYKIHDRYPIESLLEYLDALATAGTATRLEPILLVRLELLTADPVMEKYTYRGDILVIPSATVYIDNQALRPIMEEYMINGGARGEEIRFDNFSPTAHELLDCPAPTERISPREYLQSLEEHRFASAYVTEPLEPINGYDMRTLVRALNLHPPTFENCFNTRISWMSKLLTAHNLITPPENVEASELVDRSNYLKLLYAAGDHLITAMDRKKRVNVVVYDCFERLHAHSANGHDFVLPTLTLFCKASYLRWVVWLKNVWNVVLADGEQSDPCDCNTVQEMH</sequence>
<keyword evidence="3" id="KW-1185">Reference proteome</keyword>
<dbReference type="HOGENOM" id="CLU_322169_0_0_1"/>
<feature type="region of interest" description="Disordered" evidence="1">
    <location>
        <begin position="427"/>
        <end position="468"/>
    </location>
</feature>
<dbReference type="AlphaFoldDB" id="E3NH62"/>
<feature type="region of interest" description="Disordered" evidence="1">
    <location>
        <begin position="350"/>
        <end position="407"/>
    </location>
</feature>
<feature type="region of interest" description="Disordered" evidence="1">
    <location>
        <begin position="491"/>
        <end position="520"/>
    </location>
</feature>
<feature type="compositionally biased region" description="Pro residues" evidence="1">
    <location>
        <begin position="396"/>
        <end position="407"/>
    </location>
</feature>
<accession>E3NH62</accession>
<dbReference type="OrthoDB" id="5889005at2759"/>
<feature type="compositionally biased region" description="Polar residues" evidence="1">
    <location>
        <begin position="507"/>
        <end position="520"/>
    </location>
</feature>
<dbReference type="InParanoid" id="E3NH62"/>
<reference evidence="2" key="1">
    <citation type="submission" date="2007-07" db="EMBL/GenBank/DDBJ databases">
        <title>PCAP assembly of the Caenorhabditis remanei genome.</title>
        <authorList>
            <consortium name="The Caenorhabditis remanei Sequencing Consortium"/>
            <person name="Wilson R.K."/>
        </authorList>
    </citation>
    <scope>NUCLEOTIDE SEQUENCE [LARGE SCALE GENOMIC DNA]</scope>
    <source>
        <strain evidence="2">PB4641</strain>
    </source>
</reference>